<dbReference type="RefSeq" id="WP_209601527.1">
    <property type="nucleotide sequence ID" value="NZ_JAGILA010000002.1"/>
</dbReference>
<reference evidence="1 2" key="1">
    <citation type="submission" date="2021-03" db="EMBL/GenBank/DDBJ databases">
        <title>Genomic Encyclopedia of Type Strains, Phase IV (KMG-IV): sequencing the most valuable type-strain genomes for metagenomic binning, comparative biology and taxonomic classification.</title>
        <authorList>
            <person name="Goeker M."/>
        </authorList>
    </citation>
    <scope>NUCLEOTIDE SEQUENCE [LARGE SCALE GENOMIC DNA]</scope>
    <source>
        <strain evidence="1 2">DSM 13372</strain>
    </source>
</reference>
<protein>
    <submittedName>
        <fullName evidence="1">Uncharacterized protein</fullName>
    </submittedName>
</protein>
<dbReference type="Proteomes" id="UP000730739">
    <property type="component" value="Unassembled WGS sequence"/>
</dbReference>
<evidence type="ECO:0000313" key="2">
    <source>
        <dbReference type="Proteomes" id="UP000730739"/>
    </source>
</evidence>
<proteinExistence type="predicted"/>
<dbReference type="EMBL" id="JAGILA010000002">
    <property type="protein sequence ID" value="MBP2235307.1"/>
    <property type="molecule type" value="Genomic_DNA"/>
</dbReference>
<keyword evidence="2" id="KW-1185">Reference proteome</keyword>
<name>A0ABS4R0D2_9HYPH</name>
<gene>
    <name evidence="1" type="ORF">J2Z31_001799</name>
</gene>
<evidence type="ECO:0000313" key="1">
    <source>
        <dbReference type="EMBL" id="MBP2235307.1"/>
    </source>
</evidence>
<organism evidence="1 2">
    <name type="scientific">Sinorhizobium kostiense</name>
    <dbReference type="NCBI Taxonomy" id="76747"/>
    <lineage>
        <taxon>Bacteria</taxon>
        <taxon>Pseudomonadati</taxon>
        <taxon>Pseudomonadota</taxon>
        <taxon>Alphaproteobacteria</taxon>
        <taxon>Hyphomicrobiales</taxon>
        <taxon>Rhizobiaceae</taxon>
        <taxon>Sinorhizobium/Ensifer group</taxon>
        <taxon>Sinorhizobium</taxon>
    </lineage>
</organism>
<comment type="caution">
    <text evidence="1">The sequence shown here is derived from an EMBL/GenBank/DDBJ whole genome shotgun (WGS) entry which is preliminary data.</text>
</comment>
<sequence>MFGQFVLYLRENDIDIEAAIECKGLRHLDHYVEPDGTATMEILPSRMTFGWGRLPRRLLAPLAVVLSTALAASQGGCAGGISRPFGRKIQMTVCASGEWREMAFAMRVRNKYEATRLTPSSRTVSTGSGTLYQATSRMPAGMWVMRAR</sequence>
<accession>A0ABS4R0D2</accession>